<evidence type="ECO:0000256" key="1">
    <source>
        <dbReference type="SAM" id="Phobius"/>
    </source>
</evidence>
<evidence type="ECO:0000313" key="2">
    <source>
        <dbReference type="EMBL" id="MBD3907112.1"/>
    </source>
</evidence>
<evidence type="ECO:0000313" key="3">
    <source>
        <dbReference type="EMBL" id="MCC9033127.1"/>
    </source>
</evidence>
<feature type="transmembrane region" description="Helical" evidence="1">
    <location>
        <begin position="121"/>
        <end position="140"/>
    </location>
</feature>
<reference evidence="4" key="2">
    <citation type="submission" date="2023-07" db="EMBL/GenBank/DDBJ databases">
        <title>Description of novel Chryseobacterium sp. strain C-2.</title>
        <authorList>
            <person name="Saticioglu I.B."/>
        </authorList>
    </citation>
    <scope>NUCLEOTIDE SEQUENCE [LARGE SCALE GENOMIC DNA]</scope>
    <source>
        <strain evidence="4">C-2</strain>
    </source>
</reference>
<dbReference type="AlphaFoldDB" id="A0A9Q3YRU4"/>
<dbReference type="RefSeq" id="WP_191181466.1">
    <property type="nucleotide sequence ID" value="NZ_JACXXP010000052.1"/>
</dbReference>
<evidence type="ECO:0000313" key="4">
    <source>
        <dbReference type="Proteomes" id="UP000603715"/>
    </source>
</evidence>
<keyword evidence="4" id="KW-1185">Reference proteome</keyword>
<keyword evidence="1" id="KW-0812">Transmembrane</keyword>
<keyword evidence="1" id="KW-1133">Transmembrane helix</keyword>
<accession>A0A9Q3YRU4</accession>
<name>A0A9Q3YRU4_9FLAO</name>
<protein>
    <submittedName>
        <fullName evidence="3">Uncharacterized protein</fullName>
    </submittedName>
</protein>
<sequence>MKKEEIIFQLNDSIKLTASKSALKLKKHLIIVLQDLLEKDLTTAQNTLLESKINYLFNKTDFSEISTIELKKKCDELHEFLKTKLFLYPENHYTLFLGFMGLMAGLSIQSLSLIYLKGSFMNFYSGLILMFVASFVGIMLDSSIKKQGRTIRSTNYF</sequence>
<organism evidence="3 5">
    <name type="scientific">Chryseobacterium muglaense</name>
    <dbReference type="NCBI Taxonomy" id="2893752"/>
    <lineage>
        <taxon>Bacteria</taxon>
        <taxon>Pseudomonadati</taxon>
        <taxon>Bacteroidota</taxon>
        <taxon>Flavobacteriia</taxon>
        <taxon>Flavobacteriales</taxon>
        <taxon>Weeksellaceae</taxon>
        <taxon>Chryseobacterium group</taxon>
        <taxon>Chryseobacterium</taxon>
    </lineage>
</organism>
<dbReference type="Proteomes" id="UP000603715">
    <property type="component" value="Unassembled WGS sequence"/>
</dbReference>
<dbReference type="EMBL" id="JACXXP010000052">
    <property type="protein sequence ID" value="MBD3907112.1"/>
    <property type="molecule type" value="Genomic_DNA"/>
</dbReference>
<evidence type="ECO:0000313" key="5">
    <source>
        <dbReference type="Proteomes" id="UP001107960"/>
    </source>
</evidence>
<keyword evidence="1" id="KW-0472">Membrane</keyword>
<proteinExistence type="predicted"/>
<feature type="transmembrane region" description="Helical" evidence="1">
    <location>
        <begin position="93"/>
        <end position="115"/>
    </location>
</feature>
<comment type="caution">
    <text evidence="3">The sequence shown here is derived from an EMBL/GenBank/DDBJ whole genome shotgun (WGS) entry which is preliminary data.</text>
</comment>
<reference evidence="2" key="3">
    <citation type="submission" date="2024-05" db="EMBL/GenBank/DDBJ databases">
        <title>Description of novel Chryseobacterium sp. strain C-2.</title>
        <authorList>
            <person name="Saticioglu I.B."/>
        </authorList>
    </citation>
    <scope>NUCLEOTIDE SEQUENCE</scope>
    <source>
        <strain evidence="2">C-2</strain>
    </source>
</reference>
<reference evidence="3" key="1">
    <citation type="submission" date="2021-11" db="EMBL/GenBank/DDBJ databases">
        <title>Description of novel Chryseobacterium species.</title>
        <authorList>
            <person name="Saticioglu I.B."/>
            <person name="Ay H."/>
            <person name="Altun S."/>
            <person name="Duman M."/>
        </authorList>
    </citation>
    <scope>NUCLEOTIDE SEQUENCE</scope>
    <source>
        <strain evidence="3">C-39</strain>
    </source>
</reference>
<gene>
    <name evidence="2" type="ORF">IEW27_21290</name>
    <name evidence="3" type="ORF">LNP80_02500</name>
</gene>
<dbReference type="EMBL" id="JAJJML010000001">
    <property type="protein sequence ID" value="MCC9033127.1"/>
    <property type="molecule type" value="Genomic_DNA"/>
</dbReference>
<dbReference type="Proteomes" id="UP001107960">
    <property type="component" value="Unassembled WGS sequence"/>
</dbReference>